<sequence length="107" mass="11974">MNDGMSMLQQVDLTKYQQTLTSLGNKGRIQPSGHQPKSLNILLLNKCVSSYRVHSTCVEEKVMEEVELDQSPVNTNSIQFGNENVHGQMNLSLINNEDLSEKLSPEV</sequence>
<gene>
    <name evidence="1" type="ORF">STAS_12855</name>
</gene>
<evidence type="ECO:0000313" key="2">
    <source>
        <dbReference type="Proteomes" id="UP000325081"/>
    </source>
</evidence>
<dbReference type="EMBL" id="BKCP01005183">
    <property type="protein sequence ID" value="GER36514.1"/>
    <property type="molecule type" value="Genomic_DNA"/>
</dbReference>
<evidence type="ECO:0000313" key="1">
    <source>
        <dbReference type="EMBL" id="GER36514.1"/>
    </source>
</evidence>
<organism evidence="1 2">
    <name type="scientific">Striga asiatica</name>
    <name type="common">Asiatic witchweed</name>
    <name type="synonym">Buchnera asiatica</name>
    <dbReference type="NCBI Taxonomy" id="4170"/>
    <lineage>
        <taxon>Eukaryota</taxon>
        <taxon>Viridiplantae</taxon>
        <taxon>Streptophyta</taxon>
        <taxon>Embryophyta</taxon>
        <taxon>Tracheophyta</taxon>
        <taxon>Spermatophyta</taxon>
        <taxon>Magnoliopsida</taxon>
        <taxon>eudicotyledons</taxon>
        <taxon>Gunneridae</taxon>
        <taxon>Pentapetalae</taxon>
        <taxon>asterids</taxon>
        <taxon>lamiids</taxon>
        <taxon>Lamiales</taxon>
        <taxon>Orobanchaceae</taxon>
        <taxon>Buchnereae</taxon>
        <taxon>Striga</taxon>
    </lineage>
</organism>
<proteinExistence type="predicted"/>
<keyword evidence="2" id="KW-1185">Reference proteome</keyword>
<comment type="caution">
    <text evidence="1">The sequence shown here is derived from an EMBL/GenBank/DDBJ whole genome shotgun (WGS) entry which is preliminary data.</text>
</comment>
<dbReference type="AlphaFoldDB" id="A0A5A7PUU2"/>
<dbReference type="OrthoDB" id="420884at2759"/>
<dbReference type="Proteomes" id="UP000325081">
    <property type="component" value="Unassembled WGS sequence"/>
</dbReference>
<protein>
    <submittedName>
        <fullName evidence="1">Calcium-dependent ARF-type GTPase activating protein family</fullName>
    </submittedName>
</protein>
<accession>A0A5A7PUU2</accession>
<name>A0A5A7PUU2_STRAF</name>
<reference evidence="2" key="1">
    <citation type="journal article" date="2019" name="Curr. Biol.">
        <title>Genome Sequence of Striga asiatica Provides Insight into the Evolution of Plant Parasitism.</title>
        <authorList>
            <person name="Yoshida S."/>
            <person name="Kim S."/>
            <person name="Wafula E.K."/>
            <person name="Tanskanen J."/>
            <person name="Kim Y.M."/>
            <person name="Honaas L."/>
            <person name="Yang Z."/>
            <person name="Spallek T."/>
            <person name="Conn C.E."/>
            <person name="Ichihashi Y."/>
            <person name="Cheong K."/>
            <person name="Cui S."/>
            <person name="Der J.P."/>
            <person name="Gundlach H."/>
            <person name="Jiao Y."/>
            <person name="Hori C."/>
            <person name="Ishida J.K."/>
            <person name="Kasahara H."/>
            <person name="Kiba T."/>
            <person name="Kim M.S."/>
            <person name="Koo N."/>
            <person name="Laohavisit A."/>
            <person name="Lee Y.H."/>
            <person name="Lumba S."/>
            <person name="McCourt P."/>
            <person name="Mortimer J.C."/>
            <person name="Mutuku J.M."/>
            <person name="Nomura T."/>
            <person name="Sasaki-Sekimoto Y."/>
            <person name="Seto Y."/>
            <person name="Wang Y."/>
            <person name="Wakatake T."/>
            <person name="Sakakibara H."/>
            <person name="Demura T."/>
            <person name="Yamaguchi S."/>
            <person name="Yoneyama K."/>
            <person name="Manabe R.I."/>
            <person name="Nelson D.C."/>
            <person name="Schulman A.H."/>
            <person name="Timko M.P."/>
            <person name="dePamphilis C.W."/>
            <person name="Choi D."/>
            <person name="Shirasu K."/>
        </authorList>
    </citation>
    <scope>NUCLEOTIDE SEQUENCE [LARGE SCALE GENOMIC DNA]</scope>
    <source>
        <strain evidence="2">cv. UVA1</strain>
    </source>
</reference>